<dbReference type="AlphaFoldDB" id="A0A5B7E1J0"/>
<organism evidence="1 2">
    <name type="scientific">Portunus trituberculatus</name>
    <name type="common">Swimming crab</name>
    <name type="synonym">Neptunus trituberculatus</name>
    <dbReference type="NCBI Taxonomy" id="210409"/>
    <lineage>
        <taxon>Eukaryota</taxon>
        <taxon>Metazoa</taxon>
        <taxon>Ecdysozoa</taxon>
        <taxon>Arthropoda</taxon>
        <taxon>Crustacea</taxon>
        <taxon>Multicrustacea</taxon>
        <taxon>Malacostraca</taxon>
        <taxon>Eumalacostraca</taxon>
        <taxon>Eucarida</taxon>
        <taxon>Decapoda</taxon>
        <taxon>Pleocyemata</taxon>
        <taxon>Brachyura</taxon>
        <taxon>Eubrachyura</taxon>
        <taxon>Portunoidea</taxon>
        <taxon>Portunidae</taxon>
        <taxon>Portuninae</taxon>
        <taxon>Portunus</taxon>
    </lineage>
</organism>
<evidence type="ECO:0000313" key="1">
    <source>
        <dbReference type="EMBL" id="MPC27217.1"/>
    </source>
</evidence>
<reference evidence="1 2" key="1">
    <citation type="submission" date="2019-05" db="EMBL/GenBank/DDBJ databases">
        <title>Another draft genome of Portunus trituberculatus and its Hox gene families provides insights of decapod evolution.</title>
        <authorList>
            <person name="Jeong J.-H."/>
            <person name="Song I."/>
            <person name="Kim S."/>
            <person name="Choi T."/>
            <person name="Kim D."/>
            <person name="Ryu S."/>
            <person name="Kim W."/>
        </authorList>
    </citation>
    <scope>NUCLEOTIDE SEQUENCE [LARGE SCALE GENOMIC DNA]</scope>
    <source>
        <tissue evidence="1">Muscle</tissue>
    </source>
</reference>
<evidence type="ECO:0000313" key="2">
    <source>
        <dbReference type="Proteomes" id="UP000324222"/>
    </source>
</evidence>
<sequence>MYRSSLFFSALLEHSSLPSSPDSPRCRDWITEVWGGVAVHELDANLRQGSRQRLLGDIAILQRKPELHLAFSI</sequence>
<accession>A0A5B7E1J0</accession>
<dbReference type="EMBL" id="VSRR010001710">
    <property type="protein sequence ID" value="MPC27217.1"/>
    <property type="molecule type" value="Genomic_DNA"/>
</dbReference>
<proteinExistence type="predicted"/>
<dbReference type="Proteomes" id="UP000324222">
    <property type="component" value="Unassembled WGS sequence"/>
</dbReference>
<protein>
    <submittedName>
        <fullName evidence="1">Uncharacterized protein</fullName>
    </submittedName>
</protein>
<keyword evidence="2" id="KW-1185">Reference proteome</keyword>
<gene>
    <name evidence="1" type="ORF">E2C01_020383</name>
</gene>
<name>A0A5B7E1J0_PORTR</name>
<comment type="caution">
    <text evidence="1">The sequence shown here is derived from an EMBL/GenBank/DDBJ whole genome shotgun (WGS) entry which is preliminary data.</text>
</comment>